<evidence type="ECO:0000313" key="2">
    <source>
        <dbReference type="EMBL" id="OGY24146.1"/>
    </source>
</evidence>
<dbReference type="CDD" id="cd03441">
    <property type="entry name" value="R_hydratase_like"/>
    <property type="match status" value="1"/>
</dbReference>
<sequence length="133" mass="14672">MTVLTAPAELRATRQFDQETINRYADLVGDHNPIHVDEEFARSTPFGGTIAHGMLVLSLASNMLEKQFGDRWRASGKLKVRFKAPTKSGATVTAQASLKEGEQPADNKIATYRVECRNEQREVVIVGTAQVTL</sequence>
<dbReference type="Pfam" id="PF01575">
    <property type="entry name" value="MaoC_dehydratas"/>
    <property type="match status" value="1"/>
</dbReference>
<dbReference type="Gene3D" id="3.10.129.10">
    <property type="entry name" value="Hotdog Thioesterase"/>
    <property type="match status" value="1"/>
</dbReference>
<accession>A0A1G1W8Z1</accession>
<dbReference type="InterPro" id="IPR002539">
    <property type="entry name" value="MaoC-like_dom"/>
</dbReference>
<evidence type="ECO:0000259" key="1">
    <source>
        <dbReference type="Pfam" id="PF01575"/>
    </source>
</evidence>
<dbReference type="Proteomes" id="UP000176631">
    <property type="component" value="Unassembled WGS sequence"/>
</dbReference>
<dbReference type="SUPFAM" id="SSF54637">
    <property type="entry name" value="Thioesterase/thiol ester dehydrase-isomerase"/>
    <property type="match status" value="1"/>
</dbReference>
<dbReference type="GO" id="GO:0006633">
    <property type="term" value="P:fatty acid biosynthetic process"/>
    <property type="evidence" value="ECO:0007669"/>
    <property type="project" value="InterPro"/>
</dbReference>
<evidence type="ECO:0000313" key="3">
    <source>
        <dbReference type="Proteomes" id="UP000176631"/>
    </source>
</evidence>
<protein>
    <recommendedName>
        <fullName evidence="1">MaoC-like domain-containing protein</fullName>
    </recommendedName>
</protein>
<proteinExistence type="predicted"/>
<dbReference type="EMBL" id="MHCP01000015">
    <property type="protein sequence ID" value="OGY24146.1"/>
    <property type="molecule type" value="Genomic_DNA"/>
</dbReference>
<feature type="domain" description="MaoC-like" evidence="1">
    <location>
        <begin position="7"/>
        <end position="105"/>
    </location>
</feature>
<organism evidence="2 3">
    <name type="scientific">Candidatus Woykebacteria bacterium RBG_13_40_15</name>
    <dbReference type="NCBI Taxonomy" id="1802593"/>
    <lineage>
        <taxon>Bacteria</taxon>
        <taxon>Candidatus Woykeibacteriota</taxon>
    </lineage>
</organism>
<gene>
    <name evidence="2" type="ORF">A2172_01210</name>
</gene>
<dbReference type="GO" id="GO:0004312">
    <property type="term" value="F:fatty acid synthase activity"/>
    <property type="evidence" value="ECO:0007669"/>
    <property type="project" value="InterPro"/>
</dbReference>
<dbReference type="PANTHER" id="PTHR43437">
    <property type="entry name" value="HYDROXYACYL-THIOESTER DEHYDRATASE TYPE 2, MITOCHONDRIAL-RELATED"/>
    <property type="match status" value="1"/>
</dbReference>
<dbReference type="GO" id="GO:0005835">
    <property type="term" value="C:fatty acid synthase complex"/>
    <property type="evidence" value="ECO:0007669"/>
    <property type="project" value="InterPro"/>
</dbReference>
<dbReference type="InterPro" id="IPR029069">
    <property type="entry name" value="HotDog_dom_sf"/>
</dbReference>
<comment type="caution">
    <text evidence="2">The sequence shown here is derived from an EMBL/GenBank/DDBJ whole genome shotgun (WGS) entry which is preliminary data.</text>
</comment>
<reference evidence="2 3" key="1">
    <citation type="journal article" date="2016" name="Nat. Commun.">
        <title>Thousands of microbial genomes shed light on interconnected biogeochemical processes in an aquifer system.</title>
        <authorList>
            <person name="Anantharaman K."/>
            <person name="Brown C.T."/>
            <person name="Hug L.A."/>
            <person name="Sharon I."/>
            <person name="Castelle C.J."/>
            <person name="Probst A.J."/>
            <person name="Thomas B.C."/>
            <person name="Singh A."/>
            <person name="Wilkins M.J."/>
            <person name="Karaoz U."/>
            <person name="Brodie E.L."/>
            <person name="Williams K.H."/>
            <person name="Hubbard S.S."/>
            <person name="Banfield J.F."/>
        </authorList>
    </citation>
    <scope>NUCLEOTIDE SEQUENCE [LARGE SCALE GENOMIC DNA]</scope>
</reference>
<dbReference type="InterPro" id="IPR003965">
    <property type="entry name" value="Fatty_acid_synthase"/>
</dbReference>
<dbReference type="InterPro" id="IPR050965">
    <property type="entry name" value="UPF0336/Enoyl-CoA_hydratase"/>
</dbReference>
<dbReference type="PANTHER" id="PTHR43437:SF3">
    <property type="entry name" value="HYDROXYACYL-THIOESTER DEHYDRATASE TYPE 2, MITOCHONDRIAL"/>
    <property type="match status" value="1"/>
</dbReference>
<dbReference type="PRINTS" id="PR01483">
    <property type="entry name" value="FASYNTHASE"/>
</dbReference>
<dbReference type="STRING" id="1802593.A2172_01210"/>
<name>A0A1G1W8Z1_9BACT</name>
<dbReference type="GO" id="GO:0019171">
    <property type="term" value="F:(3R)-hydroxyacyl-[acyl-carrier-protein] dehydratase activity"/>
    <property type="evidence" value="ECO:0007669"/>
    <property type="project" value="TreeGrafter"/>
</dbReference>
<dbReference type="AlphaFoldDB" id="A0A1G1W8Z1"/>